<keyword evidence="2" id="KW-0677">Repeat</keyword>
<dbReference type="InterPro" id="IPR055430">
    <property type="entry name" value="HAT_Syf1_CNRKL1_C"/>
</dbReference>
<accession>A0A5J4YYQ5</accession>
<dbReference type="InterPro" id="IPR044624">
    <property type="entry name" value="Mbb1-like"/>
</dbReference>
<dbReference type="OMA" id="WAICEEQ"/>
<dbReference type="GO" id="GO:0003729">
    <property type="term" value="F:mRNA binding"/>
    <property type="evidence" value="ECO:0007669"/>
    <property type="project" value="InterPro"/>
</dbReference>
<dbReference type="InterPro" id="IPR003107">
    <property type="entry name" value="HAT"/>
</dbReference>
<evidence type="ECO:0000256" key="4">
    <source>
        <dbReference type="PROSITE-ProRule" id="PRU00339"/>
    </source>
</evidence>
<protein>
    <submittedName>
        <fullName evidence="7">PsbB mRNA maturation factor Mbb1, chloroplastic</fullName>
    </submittedName>
</protein>
<dbReference type="GO" id="GO:0006417">
    <property type="term" value="P:regulation of translation"/>
    <property type="evidence" value="ECO:0007669"/>
    <property type="project" value="TreeGrafter"/>
</dbReference>
<dbReference type="InterPro" id="IPR011990">
    <property type="entry name" value="TPR-like_helical_dom_sf"/>
</dbReference>
<organism evidence="7 8">
    <name type="scientific">Porphyridium purpureum</name>
    <name type="common">Red alga</name>
    <name type="synonym">Porphyridium cruentum</name>
    <dbReference type="NCBI Taxonomy" id="35688"/>
    <lineage>
        <taxon>Eukaryota</taxon>
        <taxon>Rhodophyta</taxon>
        <taxon>Bangiophyceae</taxon>
        <taxon>Porphyridiales</taxon>
        <taxon>Porphyridiaceae</taxon>
        <taxon>Porphyridium</taxon>
    </lineage>
</organism>
<dbReference type="PROSITE" id="PS50005">
    <property type="entry name" value="TPR"/>
    <property type="match status" value="4"/>
</dbReference>
<gene>
    <name evidence="7" type="ORF">FVE85_1752</name>
</gene>
<dbReference type="PANTHER" id="PTHR44917">
    <property type="entry name" value="PROTEIN HIGH CHLOROPHYLL FLUORESCENT 107"/>
    <property type="match status" value="1"/>
</dbReference>
<dbReference type="Proteomes" id="UP000324585">
    <property type="component" value="Unassembled WGS sequence"/>
</dbReference>
<dbReference type="Gene3D" id="1.25.40.10">
    <property type="entry name" value="Tetratricopeptide repeat domain"/>
    <property type="match status" value="2"/>
</dbReference>
<evidence type="ECO:0000256" key="5">
    <source>
        <dbReference type="SAM" id="MobiDB-lite"/>
    </source>
</evidence>
<dbReference type="GO" id="GO:0006397">
    <property type="term" value="P:mRNA processing"/>
    <property type="evidence" value="ECO:0007669"/>
    <property type="project" value="InterPro"/>
</dbReference>
<reference evidence="8" key="1">
    <citation type="journal article" date="2019" name="Nat. Commun.">
        <title>Expansion of phycobilisome linker gene families in mesophilic red algae.</title>
        <authorList>
            <person name="Lee J."/>
            <person name="Kim D."/>
            <person name="Bhattacharya D."/>
            <person name="Yoon H.S."/>
        </authorList>
    </citation>
    <scope>NUCLEOTIDE SEQUENCE [LARGE SCALE GENOMIC DNA]</scope>
    <source>
        <strain evidence="8">CCMP 1328</strain>
    </source>
</reference>
<name>A0A5J4YYQ5_PORPP</name>
<dbReference type="AlphaFoldDB" id="A0A5J4YYQ5"/>
<dbReference type="SMART" id="SM00386">
    <property type="entry name" value="HAT"/>
    <property type="match status" value="7"/>
</dbReference>
<comment type="subcellular location">
    <subcellularLocation>
        <location evidence="1">Nucleus</location>
    </subcellularLocation>
</comment>
<dbReference type="InterPro" id="IPR019734">
    <property type="entry name" value="TPR_rpt"/>
</dbReference>
<keyword evidence="3" id="KW-0539">Nucleus</keyword>
<evidence type="ECO:0000256" key="3">
    <source>
        <dbReference type="ARBA" id="ARBA00023242"/>
    </source>
</evidence>
<dbReference type="Pfam" id="PF13432">
    <property type="entry name" value="TPR_16"/>
    <property type="match status" value="1"/>
</dbReference>
<sequence length="708" mass="79572">MVLCGGGGRGSCHRQICTMLPCAEHGGARARRRVGAQGGGARAHPPAPPTVQYPQRSRRARVRGDVDRREMASANDAYREAKRHVSRGEYTEARALYRALTEQHPAEGRYWLSYAQMEARSGNLDGARRLFRNGAEATRRSPSHLYHAWAVLEERAGNVDDARNLFKRCIALNPHDILAYQAFALLEERQGNVDAAIEIFERAIGNMPSAAAASARRGGGGSNSPSRTVTSAHFWNAYGVVLQKHKRYDDAARCFQQAVEYDAAHCRSWQAWAICEEQRGNVQEAARLFERALAVDPFSAPTYQAYALCEARSGRINDARSLFAKGLKCDPHHAPIYHSWALLEESEGNYEVARDILERGLRKDPESSAMLRAWAGMELKLGHIDSSREWTAPFLPEKKVRKGQLKRSAENLVMLRRLIERRTGDDVRAVLTWLNRKVEGDLSLYKKIKAKGEGDASKLLEWASRRSKQDIEAFESWFDKWYEQDRRIGAYIFGWDFPKRILDPPDSGLASVKAPIEWYRLKDKPRCTLSEADDEFYNDEAVEYTLIAEFLGSFAANLANRVGVTFALLGMCVLLLGYGSQSGLYDMTLTAPSPLVHLDRPSGVDAALMELHDESDRTSGRATLPWGRTFGSAPTVEGTSHVAQRQGTYHRWFPAAVIKVNCGQVYISDPYGRRQQRWFGDDARVRDSRMLRAIHEIGHLSFAAVGRR</sequence>
<feature type="repeat" description="TPR" evidence="4">
    <location>
        <begin position="266"/>
        <end position="299"/>
    </location>
</feature>
<dbReference type="PANTHER" id="PTHR44917:SF1">
    <property type="entry name" value="PROTEIN HIGH CHLOROPHYLL FLUORESCENT 107"/>
    <property type="match status" value="1"/>
</dbReference>
<keyword evidence="8" id="KW-1185">Reference proteome</keyword>
<proteinExistence type="predicted"/>
<evidence type="ECO:0000256" key="2">
    <source>
        <dbReference type="ARBA" id="ARBA00022737"/>
    </source>
</evidence>
<evidence type="ECO:0000313" key="7">
    <source>
        <dbReference type="EMBL" id="KAA8495597.1"/>
    </source>
</evidence>
<feature type="repeat" description="TPR" evidence="4">
    <location>
        <begin position="232"/>
        <end position="265"/>
    </location>
</feature>
<evidence type="ECO:0000256" key="1">
    <source>
        <dbReference type="ARBA" id="ARBA00004123"/>
    </source>
</evidence>
<feature type="region of interest" description="Disordered" evidence="5">
    <location>
        <begin position="31"/>
        <end position="65"/>
    </location>
</feature>
<evidence type="ECO:0000259" key="6">
    <source>
        <dbReference type="Pfam" id="PF23231"/>
    </source>
</evidence>
<dbReference type="OrthoDB" id="541719at2759"/>
<keyword evidence="4" id="KW-0802">TPR repeat</keyword>
<dbReference type="SUPFAM" id="SSF48452">
    <property type="entry name" value="TPR-like"/>
    <property type="match status" value="1"/>
</dbReference>
<dbReference type="EMBL" id="VRMN01000003">
    <property type="protein sequence ID" value="KAA8495597.1"/>
    <property type="molecule type" value="Genomic_DNA"/>
</dbReference>
<dbReference type="GO" id="GO:0005634">
    <property type="term" value="C:nucleus"/>
    <property type="evidence" value="ECO:0007669"/>
    <property type="project" value="UniProtKB-SubCell"/>
</dbReference>
<feature type="repeat" description="TPR" evidence="4">
    <location>
        <begin position="177"/>
        <end position="210"/>
    </location>
</feature>
<dbReference type="SMART" id="SM00028">
    <property type="entry name" value="TPR"/>
    <property type="match status" value="6"/>
</dbReference>
<dbReference type="Pfam" id="PF23231">
    <property type="entry name" value="HAT_Syf1_CNRKL1_C"/>
    <property type="match status" value="1"/>
</dbReference>
<evidence type="ECO:0000313" key="8">
    <source>
        <dbReference type="Proteomes" id="UP000324585"/>
    </source>
</evidence>
<feature type="repeat" description="TPR" evidence="4">
    <location>
        <begin position="143"/>
        <end position="176"/>
    </location>
</feature>
<dbReference type="GO" id="GO:0003727">
    <property type="term" value="F:single-stranded RNA binding"/>
    <property type="evidence" value="ECO:0007669"/>
    <property type="project" value="TreeGrafter"/>
</dbReference>
<comment type="caution">
    <text evidence="7">The sequence shown here is derived from an EMBL/GenBank/DDBJ whole genome shotgun (WGS) entry which is preliminary data.</text>
</comment>
<feature type="domain" description="Pre-mRNA-splicing factor Syf1/CRNKL1-like C-terminal HAT-repeats" evidence="6">
    <location>
        <begin position="141"/>
        <end position="366"/>
    </location>
</feature>